<comment type="caution">
    <text evidence="2">The sequence shown here is derived from an EMBL/GenBank/DDBJ whole genome shotgun (WGS) entry which is preliminary data.</text>
</comment>
<keyword evidence="3" id="KW-1185">Reference proteome</keyword>
<gene>
    <name evidence="2" type="ORF">DFH08DRAFT_929241</name>
</gene>
<name>A0AAD7AR91_9AGAR</name>
<protein>
    <submittedName>
        <fullName evidence="2">Uncharacterized protein</fullName>
    </submittedName>
</protein>
<evidence type="ECO:0000313" key="3">
    <source>
        <dbReference type="Proteomes" id="UP001218218"/>
    </source>
</evidence>
<proteinExistence type="predicted"/>
<organism evidence="2 3">
    <name type="scientific">Mycena albidolilacea</name>
    <dbReference type="NCBI Taxonomy" id="1033008"/>
    <lineage>
        <taxon>Eukaryota</taxon>
        <taxon>Fungi</taxon>
        <taxon>Dikarya</taxon>
        <taxon>Basidiomycota</taxon>
        <taxon>Agaricomycotina</taxon>
        <taxon>Agaricomycetes</taxon>
        <taxon>Agaricomycetidae</taxon>
        <taxon>Agaricales</taxon>
        <taxon>Marasmiineae</taxon>
        <taxon>Mycenaceae</taxon>
        <taxon>Mycena</taxon>
    </lineage>
</organism>
<dbReference type="AlphaFoldDB" id="A0AAD7AR91"/>
<dbReference type="EMBL" id="JARIHO010000002">
    <property type="protein sequence ID" value="KAJ7366314.1"/>
    <property type="molecule type" value="Genomic_DNA"/>
</dbReference>
<accession>A0AAD7AR91</accession>
<feature type="compositionally biased region" description="Low complexity" evidence="1">
    <location>
        <begin position="254"/>
        <end position="266"/>
    </location>
</feature>
<feature type="compositionally biased region" description="Low complexity" evidence="1">
    <location>
        <begin position="177"/>
        <end position="193"/>
    </location>
</feature>
<feature type="region of interest" description="Disordered" evidence="1">
    <location>
        <begin position="177"/>
        <end position="267"/>
    </location>
</feature>
<dbReference type="Proteomes" id="UP001218218">
    <property type="component" value="Unassembled WGS sequence"/>
</dbReference>
<evidence type="ECO:0000313" key="2">
    <source>
        <dbReference type="EMBL" id="KAJ7366314.1"/>
    </source>
</evidence>
<evidence type="ECO:0000256" key="1">
    <source>
        <dbReference type="SAM" id="MobiDB-lite"/>
    </source>
</evidence>
<sequence length="364" mass="38976">MPSRSTPRRREPNTAPRHLLHAMLAFLAAHVASSPSRTPWLFSSVLPSPPDACACCTPWHLLHHLLRALCAQWSFPIAGAVLIASSRAKCVSNKLHSPRSTHPGRIINTARITPLSRSPSLAPRLSLPRLPPPCPTPHYPPLKPSACPAPEVRRAASPERAASATSILVVHAAFNASPRPAPASSAPTPVSTSNLGRLRNANTTGTTPRDAQHTLQLPPSSHTLHASHVHHQCHTAPFVDDSTAPPPMRGTLRASVPSPAPATSAAGWQYKRGWGTATRLGATNPGGERNLRCPGISDRTAACAVRISGERCEHGEGYRVNAAEFDKWACIVTLKIVVSGGILSPIETRRIEYAELEQASDYRS</sequence>
<feature type="compositionally biased region" description="Polar residues" evidence="1">
    <location>
        <begin position="200"/>
        <end position="224"/>
    </location>
</feature>
<reference evidence="2" key="1">
    <citation type="submission" date="2023-03" db="EMBL/GenBank/DDBJ databases">
        <title>Massive genome expansion in bonnet fungi (Mycena s.s.) driven by repeated elements and novel gene families across ecological guilds.</title>
        <authorList>
            <consortium name="Lawrence Berkeley National Laboratory"/>
            <person name="Harder C.B."/>
            <person name="Miyauchi S."/>
            <person name="Viragh M."/>
            <person name="Kuo A."/>
            <person name="Thoen E."/>
            <person name="Andreopoulos B."/>
            <person name="Lu D."/>
            <person name="Skrede I."/>
            <person name="Drula E."/>
            <person name="Henrissat B."/>
            <person name="Morin E."/>
            <person name="Kohler A."/>
            <person name="Barry K."/>
            <person name="LaButti K."/>
            <person name="Morin E."/>
            <person name="Salamov A."/>
            <person name="Lipzen A."/>
            <person name="Mereny Z."/>
            <person name="Hegedus B."/>
            <person name="Baldrian P."/>
            <person name="Stursova M."/>
            <person name="Weitz H."/>
            <person name="Taylor A."/>
            <person name="Grigoriev I.V."/>
            <person name="Nagy L.G."/>
            <person name="Martin F."/>
            <person name="Kauserud H."/>
        </authorList>
    </citation>
    <scope>NUCLEOTIDE SEQUENCE</scope>
    <source>
        <strain evidence="2">CBHHK002</strain>
    </source>
</reference>